<evidence type="ECO:0000313" key="2">
    <source>
        <dbReference type="Proteomes" id="UP000492821"/>
    </source>
</evidence>
<protein>
    <submittedName>
        <fullName evidence="3">Col_cuticle_N domain-containing protein</fullName>
    </submittedName>
</protein>
<proteinExistence type="predicted"/>
<keyword evidence="1" id="KW-1133">Transmembrane helix</keyword>
<name>A0A7E4ZTV6_PANRE</name>
<feature type="transmembrane region" description="Helical" evidence="1">
    <location>
        <begin position="29"/>
        <end position="49"/>
    </location>
</feature>
<dbReference type="WBParaSite" id="Pan_g16996.t1">
    <property type="protein sequence ID" value="Pan_g16996.t1"/>
    <property type="gene ID" value="Pan_g16996"/>
</dbReference>
<evidence type="ECO:0000313" key="3">
    <source>
        <dbReference type="WBParaSite" id="Pan_g16996.t1"/>
    </source>
</evidence>
<keyword evidence="1" id="KW-0472">Membrane</keyword>
<feature type="transmembrane region" description="Helical" evidence="1">
    <location>
        <begin position="61"/>
        <end position="86"/>
    </location>
</feature>
<keyword evidence="1" id="KW-0812">Transmembrane</keyword>
<keyword evidence="2" id="KW-1185">Reference proteome</keyword>
<dbReference type="AlphaFoldDB" id="A0A7E4ZTV6"/>
<sequence>MTVVFSVKSERDMRFNFQKVTLRHSGNSVMLLVLLAVAFPVVSGNGLVVDALEHLNVRAHAIHQLIVGTVVIVAISVCILSVMMVFQCYNNYCNTVSKNEYQLSPSDEDDSKEKALSFQSVFRDDIAAVI</sequence>
<accession>A0A7E4ZTV6</accession>
<organism evidence="2 3">
    <name type="scientific">Panagrellus redivivus</name>
    <name type="common">Microworm</name>
    <dbReference type="NCBI Taxonomy" id="6233"/>
    <lineage>
        <taxon>Eukaryota</taxon>
        <taxon>Metazoa</taxon>
        <taxon>Ecdysozoa</taxon>
        <taxon>Nematoda</taxon>
        <taxon>Chromadorea</taxon>
        <taxon>Rhabditida</taxon>
        <taxon>Tylenchina</taxon>
        <taxon>Panagrolaimomorpha</taxon>
        <taxon>Panagrolaimoidea</taxon>
        <taxon>Panagrolaimidae</taxon>
        <taxon>Panagrellus</taxon>
    </lineage>
</organism>
<reference evidence="3" key="2">
    <citation type="submission" date="2020-10" db="UniProtKB">
        <authorList>
            <consortium name="WormBaseParasite"/>
        </authorList>
    </citation>
    <scope>IDENTIFICATION</scope>
</reference>
<evidence type="ECO:0000256" key="1">
    <source>
        <dbReference type="SAM" id="Phobius"/>
    </source>
</evidence>
<dbReference type="Proteomes" id="UP000492821">
    <property type="component" value="Unassembled WGS sequence"/>
</dbReference>
<reference evidence="2" key="1">
    <citation type="journal article" date="2013" name="Genetics">
        <title>The draft genome and transcriptome of Panagrellus redivivus are shaped by the harsh demands of a free-living lifestyle.</title>
        <authorList>
            <person name="Srinivasan J."/>
            <person name="Dillman A.R."/>
            <person name="Macchietto M.G."/>
            <person name="Heikkinen L."/>
            <person name="Lakso M."/>
            <person name="Fracchia K.M."/>
            <person name="Antoshechkin I."/>
            <person name="Mortazavi A."/>
            <person name="Wong G."/>
            <person name="Sternberg P.W."/>
        </authorList>
    </citation>
    <scope>NUCLEOTIDE SEQUENCE [LARGE SCALE GENOMIC DNA]</scope>
    <source>
        <strain evidence="2">MT8872</strain>
    </source>
</reference>